<dbReference type="Proteomes" id="UP000335636">
    <property type="component" value="Unassembled WGS sequence"/>
</dbReference>
<dbReference type="EMBL" id="CABDUW010000985">
    <property type="protein sequence ID" value="VTJ77624.1"/>
    <property type="molecule type" value="Genomic_DNA"/>
</dbReference>
<feature type="compositionally biased region" description="Polar residues" evidence="1">
    <location>
        <begin position="93"/>
        <end position="106"/>
    </location>
</feature>
<sequence length="130" mass="13968">MGFCVCSCRRHQGPGEGGGWPLPDLPPSRLRPPERKWGIYPAPGSHFVRPGERDPHRARPAGDAVTEGPAAPGRKPIWVRTVVPPLHAPAPISGTSWDAETSSEPSPFSCREPGKLALEPLARGRQAENS</sequence>
<evidence type="ECO:0000256" key="1">
    <source>
        <dbReference type="SAM" id="MobiDB-lite"/>
    </source>
</evidence>
<name>A0A5E4C723_MARMO</name>
<feature type="region of interest" description="Disordered" evidence="1">
    <location>
        <begin position="88"/>
        <end position="130"/>
    </location>
</feature>
<evidence type="ECO:0000313" key="2">
    <source>
        <dbReference type="EMBL" id="VTJ77624.1"/>
    </source>
</evidence>
<reference evidence="2" key="1">
    <citation type="submission" date="2019-04" db="EMBL/GenBank/DDBJ databases">
        <authorList>
            <person name="Alioto T."/>
            <person name="Alioto T."/>
        </authorList>
    </citation>
    <scope>NUCLEOTIDE SEQUENCE [LARGE SCALE GENOMIC DNA]</scope>
</reference>
<organism evidence="2 3">
    <name type="scientific">Marmota monax</name>
    <name type="common">Woodchuck</name>
    <dbReference type="NCBI Taxonomy" id="9995"/>
    <lineage>
        <taxon>Eukaryota</taxon>
        <taxon>Metazoa</taxon>
        <taxon>Chordata</taxon>
        <taxon>Craniata</taxon>
        <taxon>Vertebrata</taxon>
        <taxon>Euteleostomi</taxon>
        <taxon>Mammalia</taxon>
        <taxon>Eutheria</taxon>
        <taxon>Euarchontoglires</taxon>
        <taxon>Glires</taxon>
        <taxon>Rodentia</taxon>
        <taxon>Sciuromorpha</taxon>
        <taxon>Sciuridae</taxon>
        <taxon>Xerinae</taxon>
        <taxon>Marmotini</taxon>
        <taxon>Marmota</taxon>
    </lineage>
</organism>
<comment type="caution">
    <text evidence="2">The sequence shown here is derived from an EMBL/GenBank/DDBJ whole genome shotgun (WGS) entry which is preliminary data.</text>
</comment>
<accession>A0A5E4C723</accession>
<keyword evidence="3" id="KW-1185">Reference proteome</keyword>
<protein>
    <submittedName>
        <fullName evidence="2">Uncharacterized protein</fullName>
    </submittedName>
</protein>
<feature type="region of interest" description="Disordered" evidence="1">
    <location>
        <begin position="12"/>
        <end position="73"/>
    </location>
</feature>
<dbReference type="AlphaFoldDB" id="A0A5E4C723"/>
<proteinExistence type="predicted"/>
<evidence type="ECO:0000313" key="3">
    <source>
        <dbReference type="Proteomes" id="UP000335636"/>
    </source>
</evidence>
<gene>
    <name evidence="2" type="ORF">MONAX_5E003349</name>
</gene>